<comment type="caution">
    <text evidence="1">The sequence shown here is derived from an EMBL/GenBank/DDBJ whole genome shotgun (WGS) entry which is preliminary data.</text>
</comment>
<gene>
    <name evidence="1" type="ORF">DCAF_LOCUS8962</name>
</gene>
<keyword evidence="2" id="KW-1185">Reference proteome</keyword>
<evidence type="ECO:0000313" key="2">
    <source>
        <dbReference type="Proteomes" id="UP001314170"/>
    </source>
</evidence>
<dbReference type="AlphaFoldDB" id="A0AAV1RDY7"/>
<dbReference type="Proteomes" id="UP001314170">
    <property type="component" value="Unassembled WGS sequence"/>
</dbReference>
<protein>
    <submittedName>
        <fullName evidence="1">Uncharacterized protein</fullName>
    </submittedName>
</protein>
<reference evidence="1 2" key="1">
    <citation type="submission" date="2024-01" db="EMBL/GenBank/DDBJ databases">
        <authorList>
            <person name="Waweru B."/>
        </authorList>
    </citation>
    <scope>NUCLEOTIDE SEQUENCE [LARGE SCALE GENOMIC DNA]</scope>
</reference>
<accession>A0AAV1RDY7</accession>
<proteinExistence type="predicted"/>
<evidence type="ECO:0000313" key="1">
    <source>
        <dbReference type="EMBL" id="CAK7332403.1"/>
    </source>
</evidence>
<name>A0AAV1RDY7_9ROSI</name>
<organism evidence="1 2">
    <name type="scientific">Dovyalis caffra</name>
    <dbReference type="NCBI Taxonomy" id="77055"/>
    <lineage>
        <taxon>Eukaryota</taxon>
        <taxon>Viridiplantae</taxon>
        <taxon>Streptophyta</taxon>
        <taxon>Embryophyta</taxon>
        <taxon>Tracheophyta</taxon>
        <taxon>Spermatophyta</taxon>
        <taxon>Magnoliopsida</taxon>
        <taxon>eudicotyledons</taxon>
        <taxon>Gunneridae</taxon>
        <taxon>Pentapetalae</taxon>
        <taxon>rosids</taxon>
        <taxon>fabids</taxon>
        <taxon>Malpighiales</taxon>
        <taxon>Salicaceae</taxon>
        <taxon>Flacourtieae</taxon>
        <taxon>Dovyalis</taxon>
    </lineage>
</organism>
<dbReference type="EMBL" id="CAWUPB010000913">
    <property type="protein sequence ID" value="CAK7332403.1"/>
    <property type="molecule type" value="Genomic_DNA"/>
</dbReference>
<sequence length="63" mass="7168">MPDLSFFCGCQRQDVLGDDIFVQLTILPFARGTIYWKSQCHPNDFNFVVDSSLDGGGFRCLFE</sequence>